<keyword evidence="1" id="KW-1185">Reference proteome</keyword>
<organism evidence="1 2">
    <name type="scientific">Romanomermis culicivorax</name>
    <name type="common">Nematode worm</name>
    <dbReference type="NCBI Taxonomy" id="13658"/>
    <lineage>
        <taxon>Eukaryota</taxon>
        <taxon>Metazoa</taxon>
        <taxon>Ecdysozoa</taxon>
        <taxon>Nematoda</taxon>
        <taxon>Enoplea</taxon>
        <taxon>Dorylaimia</taxon>
        <taxon>Mermithida</taxon>
        <taxon>Mermithoidea</taxon>
        <taxon>Mermithidae</taxon>
        <taxon>Romanomermis</taxon>
    </lineage>
</organism>
<dbReference type="WBParaSite" id="nRc.2.0.1.t33778-RA">
    <property type="protein sequence ID" value="nRc.2.0.1.t33778-RA"/>
    <property type="gene ID" value="nRc.2.0.1.g33778"/>
</dbReference>
<evidence type="ECO:0000313" key="2">
    <source>
        <dbReference type="WBParaSite" id="nRc.2.0.1.t33778-RA"/>
    </source>
</evidence>
<protein>
    <submittedName>
        <fullName evidence="2">Uncharacterized protein</fullName>
    </submittedName>
</protein>
<name>A0A915K616_ROMCU</name>
<dbReference type="Proteomes" id="UP000887565">
    <property type="component" value="Unplaced"/>
</dbReference>
<proteinExistence type="predicted"/>
<accession>A0A915K616</accession>
<reference evidence="2" key="1">
    <citation type="submission" date="2022-11" db="UniProtKB">
        <authorList>
            <consortium name="WormBaseParasite"/>
        </authorList>
    </citation>
    <scope>IDENTIFICATION</scope>
</reference>
<dbReference type="AlphaFoldDB" id="A0A915K616"/>
<sequence length="42" mass="4511">MQSCFEIATSLHVGHVLTKTDALHVTGQHGLPLYTVTPPGRP</sequence>
<evidence type="ECO:0000313" key="1">
    <source>
        <dbReference type="Proteomes" id="UP000887565"/>
    </source>
</evidence>